<evidence type="ECO:0000256" key="4">
    <source>
        <dbReference type="ARBA" id="ARBA00022605"/>
    </source>
</evidence>
<keyword evidence="5" id="KW-0100">Branched-chain amino acid biosynthesis</keyword>
<dbReference type="InterPro" id="IPR019455">
    <property type="entry name" value="Acetolactate_synth_ssu_C"/>
</dbReference>
<evidence type="ECO:0000256" key="2">
    <source>
        <dbReference type="ARBA" id="ARBA00005025"/>
    </source>
</evidence>
<gene>
    <name evidence="7" type="primary">ilvH_10</name>
    <name evidence="7" type="ORF">SDC9_39257</name>
</gene>
<dbReference type="InterPro" id="IPR004789">
    <property type="entry name" value="Acetalactate_synth_ssu"/>
</dbReference>
<dbReference type="Pfam" id="PF22629">
    <property type="entry name" value="ACT_AHAS_ss"/>
    <property type="match status" value="1"/>
</dbReference>
<evidence type="ECO:0000313" key="7">
    <source>
        <dbReference type="EMBL" id="MPL93131.1"/>
    </source>
</evidence>
<sequence>MEQVLSIVVRNQPGVLMRVAGMFSRRGYNIDSLAVGITQNPEFSRMTVTMQANDTTVDQVCKQLAKLVEVEAVKILPPNNTSQRSMALIKVQTSDKRLEILRVADVFRAHAIDVSGESLTFLITGDISKLRAFEEVMKPYGIMEMVQTGAVALERGEETLTVTKSRYKWPERVTGKNNSDQCKLI</sequence>
<keyword evidence="4" id="KW-0028">Amino-acid biosynthesis</keyword>
<dbReference type="UniPathway" id="UPA00049">
    <property type="reaction ID" value="UER00059"/>
</dbReference>
<reference evidence="7" key="1">
    <citation type="submission" date="2019-08" db="EMBL/GenBank/DDBJ databases">
        <authorList>
            <person name="Kucharzyk K."/>
            <person name="Murdoch R.W."/>
            <person name="Higgins S."/>
            <person name="Loffler F."/>
        </authorList>
    </citation>
    <scope>NUCLEOTIDE SEQUENCE</scope>
</reference>
<comment type="pathway">
    <text evidence="2">Amino-acid biosynthesis; L-valine biosynthesis; L-valine from pyruvate: step 1/4.</text>
</comment>
<dbReference type="Gene3D" id="3.30.70.260">
    <property type="match status" value="1"/>
</dbReference>
<dbReference type="UniPathway" id="UPA00047">
    <property type="reaction ID" value="UER00055"/>
</dbReference>
<dbReference type="NCBIfam" id="NF008864">
    <property type="entry name" value="PRK11895.1"/>
    <property type="match status" value="1"/>
</dbReference>
<dbReference type="NCBIfam" id="TIGR00119">
    <property type="entry name" value="acolac_sm"/>
    <property type="match status" value="1"/>
</dbReference>
<dbReference type="GO" id="GO:1990610">
    <property type="term" value="F:acetolactate synthase regulator activity"/>
    <property type="evidence" value="ECO:0007669"/>
    <property type="project" value="InterPro"/>
</dbReference>
<dbReference type="EMBL" id="VSSQ01000381">
    <property type="protein sequence ID" value="MPL93131.1"/>
    <property type="molecule type" value="Genomic_DNA"/>
</dbReference>
<dbReference type="GO" id="GO:0009099">
    <property type="term" value="P:L-valine biosynthetic process"/>
    <property type="evidence" value="ECO:0007669"/>
    <property type="project" value="UniProtKB-UniPathway"/>
</dbReference>
<evidence type="ECO:0000259" key="6">
    <source>
        <dbReference type="PROSITE" id="PS51671"/>
    </source>
</evidence>
<evidence type="ECO:0000256" key="1">
    <source>
        <dbReference type="ARBA" id="ARBA00004974"/>
    </source>
</evidence>
<organism evidence="7">
    <name type="scientific">bioreactor metagenome</name>
    <dbReference type="NCBI Taxonomy" id="1076179"/>
    <lineage>
        <taxon>unclassified sequences</taxon>
        <taxon>metagenomes</taxon>
        <taxon>ecological metagenomes</taxon>
    </lineage>
</organism>
<dbReference type="PANTHER" id="PTHR30239">
    <property type="entry name" value="ACETOLACTATE SYNTHASE SMALL SUBUNIT"/>
    <property type="match status" value="1"/>
</dbReference>
<dbReference type="Gene3D" id="3.30.70.1150">
    <property type="entry name" value="ACT-like. Chain A, domain 2"/>
    <property type="match status" value="1"/>
</dbReference>
<protein>
    <submittedName>
        <fullName evidence="7">Putative acetolactate synthase small subunit</fullName>
        <ecNumber evidence="7">2.2.1.6</ecNumber>
    </submittedName>
</protein>
<dbReference type="PROSITE" id="PS51671">
    <property type="entry name" value="ACT"/>
    <property type="match status" value="1"/>
</dbReference>
<dbReference type="Pfam" id="PF10369">
    <property type="entry name" value="ALS_ss_C"/>
    <property type="match status" value="1"/>
</dbReference>
<name>A0A644VP36_9ZZZZ</name>
<dbReference type="FunFam" id="3.30.70.260:FF:000001">
    <property type="entry name" value="Acetolactate synthase, small subunit"/>
    <property type="match status" value="1"/>
</dbReference>
<comment type="pathway">
    <text evidence="1">Amino-acid biosynthesis; L-isoleucine biosynthesis; L-isoleucine from 2-oxobutanoate: step 1/4.</text>
</comment>
<evidence type="ECO:0000256" key="3">
    <source>
        <dbReference type="ARBA" id="ARBA00006341"/>
    </source>
</evidence>
<keyword evidence="7" id="KW-0808">Transferase</keyword>
<dbReference type="EC" id="2.2.1.6" evidence="7"/>
<dbReference type="SUPFAM" id="SSF55021">
    <property type="entry name" value="ACT-like"/>
    <property type="match status" value="2"/>
</dbReference>
<comment type="caution">
    <text evidence="7">The sequence shown here is derived from an EMBL/GenBank/DDBJ whole genome shotgun (WGS) entry which is preliminary data.</text>
</comment>
<dbReference type="InterPro" id="IPR039557">
    <property type="entry name" value="AHAS_ACT"/>
</dbReference>
<feature type="domain" description="ACT" evidence="6">
    <location>
        <begin position="4"/>
        <end position="78"/>
    </location>
</feature>
<dbReference type="GO" id="GO:0005829">
    <property type="term" value="C:cytosol"/>
    <property type="evidence" value="ECO:0007669"/>
    <property type="project" value="TreeGrafter"/>
</dbReference>
<dbReference type="InterPro" id="IPR027271">
    <property type="entry name" value="Acetolactate_synth/TF_NikR_C"/>
</dbReference>
<dbReference type="PANTHER" id="PTHR30239:SF0">
    <property type="entry name" value="ACETOLACTATE SYNTHASE SMALL SUBUNIT 1, CHLOROPLASTIC"/>
    <property type="match status" value="1"/>
</dbReference>
<dbReference type="InterPro" id="IPR054480">
    <property type="entry name" value="AHAS_small-like_ACT"/>
</dbReference>
<dbReference type="AlphaFoldDB" id="A0A644VP36"/>
<dbReference type="InterPro" id="IPR045865">
    <property type="entry name" value="ACT-like_dom_sf"/>
</dbReference>
<dbReference type="CDD" id="cd04878">
    <property type="entry name" value="ACT_AHAS"/>
    <property type="match status" value="1"/>
</dbReference>
<dbReference type="GO" id="GO:0003984">
    <property type="term" value="F:acetolactate synthase activity"/>
    <property type="evidence" value="ECO:0007669"/>
    <property type="project" value="UniProtKB-EC"/>
</dbReference>
<dbReference type="InterPro" id="IPR002912">
    <property type="entry name" value="ACT_dom"/>
</dbReference>
<dbReference type="GO" id="GO:0009097">
    <property type="term" value="P:isoleucine biosynthetic process"/>
    <property type="evidence" value="ECO:0007669"/>
    <property type="project" value="UniProtKB-UniPathway"/>
</dbReference>
<proteinExistence type="inferred from homology"/>
<accession>A0A644VP36</accession>
<evidence type="ECO:0000256" key="5">
    <source>
        <dbReference type="ARBA" id="ARBA00023304"/>
    </source>
</evidence>
<comment type="similarity">
    <text evidence="3">Belongs to the acetolactate synthase small subunit family.</text>
</comment>